<evidence type="ECO:0008006" key="5">
    <source>
        <dbReference type="Google" id="ProtNLM"/>
    </source>
</evidence>
<dbReference type="EMBL" id="BAABAL010000005">
    <property type="protein sequence ID" value="GAA3997425.1"/>
    <property type="molecule type" value="Genomic_DNA"/>
</dbReference>
<evidence type="ECO:0000313" key="4">
    <source>
        <dbReference type="Proteomes" id="UP001501747"/>
    </source>
</evidence>
<keyword evidence="4" id="KW-1185">Reference proteome</keyword>
<protein>
    <recommendedName>
        <fullName evidence="5">Anti-sigma-M factor RsmA</fullName>
    </recommendedName>
</protein>
<sequence>MTGNEGRSRTPDGPPWSVDLLADLHAGVLDGDVAADLRHRVAQDPEARAVLAALDATTADLAALPPLTMPPEVSSRIEAAIQNEVRAAMANVGLQVPAASEAVEQAPQDNVVPIDLARRRRRKQLGWGGGVLAAAAAVFGIAMMTIPGGTTVGTPQAQPGVGSSSSAPGPGDGSMTLKDSDLSSVPPGVVGNNDLGPLSDRARLTACLQANGYPATTALLGARQVTLDGKQGVLLILGDPVTVGRQRLLVVGPNCSTSTPDKIAEKTVGR</sequence>
<feature type="transmembrane region" description="Helical" evidence="2">
    <location>
        <begin position="125"/>
        <end position="146"/>
    </location>
</feature>
<proteinExistence type="predicted"/>
<dbReference type="RefSeq" id="WP_344872360.1">
    <property type="nucleotide sequence ID" value="NZ_BAABAL010000005.1"/>
</dbReference>
<dbReference type="Proteomes" id="UP001501747">
    <property type="component" value="Unassembled WGS sequence"/>
</dbReference>
<reference evidence="4" key="1">
    <citation type="journal article" date="2019" name="Int. J. Syst. Evol. Microbiol.">
        <title>The Global Catalogue of Microorganisms (GCM) 10K type strain sequencing project: providing services to taxonomists for standard genome sequencing and annotation.</title>
        <authorList>
            <consortium name="The Broad Institute Genomics Platform"/>
            <consortium name="The Broad Institute Genome Sequencing Center for Infectious Disease"/>
            <person name="Wu L."/>
            <person name="Ma J."/>
        </authorList>
    </citation>
    <scope>NUCLEOTIDE SEQUENCE [LARGE SCALE GENOMIC DNA]</scope>
    <source>
        <strain evidence="4">JCM 17342</strain>
    </source>
</reference>
<evidence type="ECO:0000256" key="2">
    <source>
        <dbReference type="SAM" id="Phobius"/>
    </source>
</evidence>
<evidence type="ECO:0000313" key="3">
    <source>
        <dbReference type="EMBL" id="GAA3997425.1"/>
    </source>
</evidence>
<name>A0ABP7RH12_9PSEU</name>
<keyword evidence="2" id="KW-0472">Membrane</keyword>
<gene>
    <name evidence="3" type="ORF">GCM10022247_16840</name>
</gene>
<organism evidence="3 4">
    <name type="scientific">Allokutzneria multivorans</name>
    <dbReference type="NCBI Taxonomy" id="1142134"/>
    <lineage>
        <taxon>Bacteria</taxon>
        <taxon>Bacillati</taxon>
        <taxon>Actinomycetota</taxon>
        <taxon>Actinomycetes</taxon>
        <taxon>Pseudonocardiales</taxon>
        <taxon>Pseudonocardiaceae</taxon>
        <taxon>Allokutzneria</taxon>
    </lineage>
</organism>
<keyword evidence="2" id="KW-0812">Transmembrane</keyword>
<accession>A0ABP7RH12</accession>
<feature type="region of interest" description="Disordered" evidence="1">
    <location>
        <begin position="150"/>
        <end position="188"/>
    </location>
</feature>
<keyword evidence="2" id="KW-1133">Transmembrane helix</keyword>
<evidence type="ECO:0000256" key="1">
    <source>
        <dbReference type="SAM" id="MobiDB-lite"/>
    </source>
</evidence>
<feature type="compositionally biased region" description="Low complexity" evidence="1">
    <location>
        <begin position="155"/>
        <end position="169"/>
    </location>
</feature>
<comment type="caution">
    <text evidence="3">The sequence shown here is derived from an EMBL/GenBank/DDBJ whole genome shotgun (WGS) entry which is preliminary data.</text>
</comment>